<evidence type="ECO:0000256" key="16">
    <source>
        <dbReference type="ARBA" id="ARBA00048679"/>
    </source>
</evidence>
<keyword evidence="4" id="KW-0433">Leucine-rich repeat</keyword>
<dbReference type="InterPro" id="IPR008271">
    <property type="entry name" value="Ser/Thr_kinase_AS"/>
</dbReference>
<comment type="subcellular location">
    <subcellularLocation>
        <location evidence="1">Membrane</location>
        <topology evidence="1">Single-pass type I membrane protein</topology>
    </subcellularLocation>
</comment>
<dbReference type="AlphaFoldDB" id="A0A978VZB4"/>
<evidence type="ECO:0000256" key="3">
    <source>
        <dbReference type="ARBA" id="ARBA00022527"/>
    </source>
</evidence>
<keyword evidence="9" id="KW-0547">Nucleotide-binding</keyword>
<dbReference type="EC" id="2.7.11.1" evidence="2"/>
<evidence type="ECO:0000256" key="14">
    <source>
        <dbReference type="ARBA" id="ARBA00023180"/>
    </source>
</evidence>
<evidence type="ECO:0000256" key="7">
    <source>
        <dbReference type="ARBA" id="ARBA00022729"/>
    </source>
</evidence>
<evidence type="ECO:0000256" key="8">
    <source>
        <dbReference type="ARBA" id="ARBA00022737"/>
    </source>
</evidence>
<evidence type="ECO:0000256" key="4">
    <source>
        <dbReference type="ARBA" id="ARBA00022614"/>
    </source>
</evidence>
<dbReference type="InterPro" id="IPR000719">
    <property type="entry name" value="Prot_kinase_dom"/>
</dbReference>
<dbReference type="Gene3D" id="3.80.10.10">
    <property type="entry name" value="Ribonuclease Inhibitor"/>
    <property type="match status" value="1"/>
</dbReference>
<keyword evidence="12" id="KW-1133">Transmembrane helix</keyword>
<comment type="catalytic activity">
    <reaction evidence="15">
        <text>L-threonyl-[protein] + ATP = O-phospho-L-threonyl-[protein] + ADP + H(+)</text>
        <dbReference type="Rhea" id="RHEA:46608"/>
        <dbReference type="Rhea" id="RHEA-COMP:11060"/>
        <dbReference type="Rhea" id="RHEA-COMP:11605"/>
        <dbReference type="ChEBI" id="CHEBI:15378"/>
        <dbReference type="ChEBI" id="CHEBI:30013"/>
        <dbReference type="ChEBI" id="CHEBI:30616"/>
        <dbReference type="ChEBI" id="CHEBI:61977"/>
        <dbReference type="ChEBI" id="CHEBI:456216"/>
        <dbReference type="EC" id="2.7.11.1"/>
    </reaction>
</comment>
<evidence type="ECO:0000256" key="13">
    <source>
        <dbReference type="ARBA" id="ARBA00023136"/>
    </source>
</evidence>
<accession>A0A978VZB4</accession>
<dbReference type="SMART" id="SM00220">
    <property type="entry name" value="S_TKc"/>
    <property type="match status" value="1"/>
</dbReference>
<keyword evidence="7" id="KW-0732">Signal</keyword>
<evidence type="ECO:0000256" key="11">
    <source>
        <dbReference type="ARBA" id="ARBA00022840"/>
    </source>
</evidence>
<evidence type="ECO:0000256" key="6">
    <source>
        <dbReference type="ARBA" id="ARBA00022692"/>
    </source>
</evidence>
<dbReference type="FunFam" id="3.80.10.10:FF:000041">
    <property type="entry name" value="LRR receptor-like serine/threonine-protein kinase ERECTA"/>
    <property type="match status" value="1"/>
</dbReference>
<evidence type="ECO:0000256" key="1">
    <source>
        <dbReference type="ARBA" id="ARBA00004479"/>
    </source>
</evidence>
<keyword evidence="11" id="KW-0067">ATP-binding</keyword>
<comment type="caution">
    <text evidence="18">The sequence shown here is derived from an EMBL/GenBank/DDBJ whole genome shotgun (WGS) entry which is preliminary data.</text>
</comment>
<keyword evidence="8" id="KW-0677">Repeat</keyword>
<dbReference type="Gene3D" id="3.30.200.20">
    <property type="entry name" value="Phosphorylase Kinase, domain 1"/>
    <property type="match status" value="1"/>
</dbReference>
<evidence type="ECO:0000256" key="10">
    <source>
        <dbReference type="ARBA" id="ARBA00022777"/>
    </source>
</evidence>
<feature type="domain" description="Protein kinase" evidence="17">
    <location>
        <begin position="557"/>
        <end position="746"/>
    </location>
</feature>
<dbReference type="SUPFAM" id="SSF52058">
    <property type="entry name" value="L domain-like"/>
    <property type="match status" value="1"/>
</dbReference>
<keyword evidence="6" id="KW-0812">Transmembrane</keyword>
<evidence type="ECO:0000313" key="19">
    <source>
        <dbReference type="Proteomes" id="UP000813462"/>
    </source>
</evidence>
<sequence>MGATELKLEVNPCDFTNPLLKSSIKCSCTANLCNIIELNLKSYSLPGTLPRELVNLTYLQKVSLTANRLSGELPKEWGNFPNLTYFRIIDNHFEGSIPESIGNFTKLKRLEMYASGMTGPVPAAIFLLENLTKRFLSGNKFNGSVPDTLLRSAENIFGLLPCSINTSYCPRYYQSLQINCGGENVTVSNSHGSLLYQGDIYGDYGSSLNYTGTNWGFSSTGDFMDDDGKNTKSKYLVSKNSYLKAYPVENDISVGITLATFTTVPNLVVKGHLSDGTAIAVKQLSSKLRQGNREFVTEIGMISGLQHPNLVKLYGCCIEGNQLLLVYEYMEHNCLARALFGSENNNLKLDWPTRHKICVGIARGQKMNVYAFLIMLLFLQRRKKLLEIVDPNLGNEFKKEEAEKIIKVALLCTNASPALRPTMSEVVGMLEGLTIVQEVISEAEPYGEELRNDVRFKPLEDHYQQLQKQKNIASDRQGTTLTGSSTTSACDLYPINPESVTVSSQDLYQISPDSSSYTEISSLVSHPSYVKALKEIAAEMGNIRDWSFNVNPCNKWLTINCSCSIGVCHVVNMEIGVDLPWGLRCRNLACCGRGWGILLDSTIIAVKQLSSKSRQGNREFVTEIGMISGLEHPNLVRLYGCCIEGNQLLLVYEYMENNSLARALFGREDGSLNLDWPTRQKICIGNAKGLTFLHEESILRVVHRDIKATNILLDGDLNPKISDFGLAKLDEEEKTNIISTRIAGTA</sequence>
<name>A0A978VZB4_ZIZJJ</name>
<dbReference type="InterPro" id="IPR001245">
    <property type="entry name" value="Ser-Thr/Tyr_kinase_cat_dom"/>
</dbReference>
<evidence type="ECO:0000256" key="9">
    <source>
        <dbReference type="ARBA" id="ARBA00022741"/>
    </source>
</evidence>
<evidence type="ECO:0000256" key="12">
    <source>
        <dbReference type="ARBA" id="ARBA00022989"/>
    </source>
</evidence>
<keyword evidence="5" id="KW-0808">Transferase</keyword>
<dbReference type="FunFam" id="3.30.200.20:FF:000217">
    <property type="entry name" value="probable LRR receptor-like serine/threonine-protein kinase At1g53430"/>
    <property type="match status" value="2"/>
</dbReference>
<keyword evidence="3" id="KW-0723">Serine/threonine-protein kinase</keyword>
<dbReference type="GO" id="GO:0005524">
    <property type="term" value="F:ATP binding"/>
    <property type="evidence" value="ECO:0007669"/>
    <property type="project" value="UniProtKB-KW"/>
</dbReference>
<organism evidence="18 19">
    <name type="scientific">Ziziphus jujuba var. spinosa</name>
    <dbReference type="NCBI Taxonomy" id="714518"/>
    <lineage>
        <taxon>Eukaryota</taxon>
        <taxon>Viridiplantae</taxon>
        <taxon>Streptophyta</taxon>
        <taxon>Embryophyta</taxon>
        <taxon>Tracheophyta</taxon>
        <taxon>Spermatophyta</taxon>
        <taxon>Magnoliopsida</taxon>
        <taxon>eudicotyledons</taxon>
        <taxon>Gunneridae</taxon>
        <taxon>Pentapetalae</taxon>
        <taxon>rosids</taxon>
        <taxon>fabids</taxon>
        <taxon>Rosales</taxon>
        <taxon>Rhamnaceae</taxon>
        <taxon>Paliureae</taxon>
        <taxon>Ziziphus</taxon>
    </lineage>
</organism>
<reference evidence="18" key="1">
    <citation type="journal article" date="2021" name="Front. Plant Sci.">
        <title>Chromosome-Scale Genome Assembly for Chinese Sour Jujube and Insights Into Its Genome Evolution and Domestication Signature.</title>
        <authorList>
            <person name="Shen L.-Y."/>
            <person name="Luo H."/>
            <person name="Wang X.-L."/>
            <person name="Wang X.-M."/>
            <person name="Qiu X.-J."/>
            <person name="Liu H."/>
            <person name="Zhou S.-S."/>
            <person name="Jia K.-H."/>
            <person name="Nie S."/>
            <person name="Bao Y.-T."/>
            <person name="Zhang R.-G."/>
            <person name="Yun Q.-Z."/>
            <person name="Chai Y.-H."/>
            <person name="Lu J.-Y."/>
            <person name="Li Y."/>
            <person name="Zhao S.-W."/>
            <person name="Mao J.-F."/>
            <person name="Jia S.-G."/>
            <person name="Mao Y.-M."/>
        </authorList>
    </citation>
    <scope>NUCLEOTIDE SEQUENCE</scope>
    <source>
        <strain evidence="18">AT0</strain>
        <tissue evidence="18">Leaf</tissue>
    </source>
</reference>
<dbReference type="PROSITE" id="PS50011">
    <property type="entry name" value="PROTEIN_KINASE_DOM"/>
    <property type="match status" value="1"/>
</dbReference>
<dbReference type="GO" id="GO:0016020">
    <property type="term" value="C:membrane"/>
    <property type="evidence" value="ECO:0007669"/>
    <property type="project" value="UniProtKB-SubCell"/>
</dbReference>
<keyword evidence="14" id="KW-0325">Glycoprotein</keyword>
<dbReference type="InterPro" id="IPR032675">
    <property type="entry name" value="LRR_dom_sf"/>
</dbReference>
<dbReference type="InterPro" id="IPR011009">
    <property type="entry name" value="Kinase-like_dom_sf"/>
</dbReference>
<dbReference type="Proteomes" id="UP000813462">
    <property type="component" value="Unassembled WGS sequence"/>
</dbReference>
<evidence type="ECO:0000259" key="17">
    <source>
        <dbReference type="PROSITE" id="PS50011"/>
    </source>
</evidence>
<evidence type="ECO:0000313" key="18">
    <source>
        <dbReference type="EMBL" id="KAH7545048.1"/>
    </source>
</evidence>
<protein>
    <recommendedName>
        <fullName evidence="2">non-specific serine/threonine protein kinase</fullName>
        <ecNumber evidence="2">2.7.11.1</ecNumber>
    </recommendedName>
</protein>
<dbReference type="GO" id="GO:0004674">
    <property type="term" value="F:protein serine/threonine kinase activity"/>
    <property type="evidence" value="ECO:0007669"/>
    <property type="project" value="UniProtKB-KW"/>
</dbReference>
<dbReference type="Pfam" id="PF07714">
    <property type="entry name" value="PK_Tyr_Ser-Thr"/>
    <property type="match status" value="2"/>
</dbReference>
<keyword evidence="10" id="KW-0418">Kinase</keyword>
<dbReference type="EMBL" id="JAEACU010000001">
    <property type="protein sequence ID" value="KAH7545048.1"/>
    <property type="molecule type" value="Genomic_DNA"/>
</dbReference>
<keyword evidence="13" id="KW-0472">Membrane</keyword>
<dbReference type="Gene3D" id="1.10.510.10">
    <property type="entry name" value="Transferase(Phosphotransferase) domain 1"/>
    <property type="match status" value="3"/>
</dbReference>
<comment type="catalytic activity">
    <reaction evidence="16">
        <text>L-seryl-[protein] + ATP = O-phospho-L-seryl-[protein] + ADP + H(+)</text>
        <dbReference type="Rhea" id="RHEA:17989"/>
        <dbReference type="Rhea" id="RHEA-COMP:9863"/>
        <dbReference type="Rhea" id="RHEA-COMP:11604"/>
        <dbReference type="ChEBI" id="CHEBI:15378"/>
        <dbReference type="ChEBI" id="CHEBI:29999"/>
        <dbReference type="ChEBI" id="CHEBI:30616"/>
        <dbReference type="ChEBI" id="CHEBI:83421"/>
        <dbReference type="ChEBI" id="CHEBI:456216"/>
        <dbReference type="EC" id="2.7.11.1"/>
    </reaction>
</comment>
<evidence type="ECO:0000256" key="5">
    <source>
        <dbReference type="ARBA" id="ARBA00022679"/>
    </source>
</evidence>
<gene>
    <name evidence="18" type="ORF">FEM48_Zijuj01G0052000</name>
</gene>
<evidence type="ECO:0000256" key="15">
    <source>
        <dbReference type="ARBA" id="ARBA00047899"/>
    </source>
</evidence>
<evidence type="ECO:0000256" key="2">
    <source>
        <dbReference type="ARBA" id="ARBA00012513"/>
    </source>
</evidence>
<dbReference type="SUPFAM" id="SSF56112">
    <property type="entry name" value="Protein kinase-like (PK-like)"/>
    <property type="match status" value="2"/>
</dbReference>
<dbReference type="PANTHER" id="PTHR48006:SF66">
    <property type="entry name" value="PROTEIN KINASE DOMAIN-CONTAINING PROTEIN"/>
    <property type="match status" value="1"/>
</dbReference>
<dbReference type="PROSITE" id="PS00108">
    <property type="entry name" value="PROTEIN_KINASE_ST"/>
    <property type="match status" value="1"/>
</dbReference>
<dbReference type="FunFam" id="1.10.510.10:FF:001023">
    <property type="entry name" value="Os07g0541700 protein"/>
    <property type="match status" value="1"/>
</dbReference>
<dbReference type="PANTHER" id="PTHR48006">
    <property type="entry name" value="LEUCINE-RICH REPEAT-CONTAINING PROTEIN DDB_G0281931-RELATED"/>
    <property type="match status" value="1"/>
</dbReference>
<dbReference type="InterPro" id="IPR051824">
    <property type="entry name" value="LRR_Rcpt-Like_S/T_Kinase"/>
</dbReference>
<proteinExistence type="predicted"/>